<feature type="compositionally biased region" description="Basic residues" evidence="1">
    <location>
        <begin position="20"/>
        <end position="30"/>
    </location>
</feature>
<feature type="region of interest" description="Disordered" evidence="1">
    <location>
        <begin position="14"/>
        <end position="34"/>
    </location>
</feature>
<organism evidence="2 3">
    <name type="scientific">Phyllosticta citrichinensis</name>
    <dbReference type="NCBI Taxonomy" id="1130410"/>
    <lineage>
        <taxon>Eukaryota</taxon>
        <taxon>Fungi</taxon>
        <taxon>Dikarya</taxon>
        <taxon>Ascomycota</taxon>
        <taxon>Pezizomycotina</taxon>
        <taxon>Dothideomycetes</taxon>
        <taxon>Dothideomycetes incertae sedis</taxon>
        <taxon>Botryosphaeriales</taxon>
        <taxon>Phyllostictaceae</taxon>
        <taxon>Phyllosticta</taxon>
    </lineage>
</organism>
<feature type="compositionally biased region" description="Low complexity" evidence="1">
    <location>
        <begin position="53"/>
        <end position="85"/>
    </location>
</feature>
<name>A0ABR1XKC0_9PEZI</name>
<sequence>MPNAAATFACTTGMTERRTARLRPRRRGRQSRSLSLRRGALLMVVFATSTTPNAAAATASTPLATPTHTARPPARGRQSQRPSQSPRRRLNPSWRRGALPTAVLATSTTPNAAVAAATGTSAAGLTARLRKAKRDWTVSSFVQKSPVKSGTGYKET</sequence>
<dbReference type="Proteomes" id="UP001456524">
    <property type="component" value="Unassembled WGS sequence"/>
</dbReference>
<protein>
    <submittedName>
        <fullName evidence="2">Uncharacterized protein</fullName>
    </submittedName>
</protein>
<keyword evidence="3" id="KW-1185">Reference proteome</keyword>
<evidence type="ECO:0000313" key="3">
    <source>
        <dbReference type="Proteomes" id="UP001456524"/>
    </source>
</evidence>
<accession>A0ABR1XKC0</accession>
<evidence type="ECO:0000256" key="1">
    <source>
        <dbReference type="SAM" id="MobiDB-lite"/>
    </source>
</evidence>
<gene>
    <name evidence="2" type="ORF">IWX90DRAFT_439971</name>
</gene>
<evidence type="ECO:0000313" key="2">
    <source>
        <dbReference type="EMBL" id="KAK8159248.1"/>
    </source>
</evidence>
<proteinExistence type="predicted"/>
<reference evidence="2 3" key="1">
    <citation type="journal article" date="2022" name="G3 (Bethesda)">
        <title>Enemy or ally: a genomic approach to elucidate the lifestyle of Phyllosticta citrichinaensis.</title>
        <authorList>
            <person name="Buijs V.A."/>
            <person name="Groenewald J.Z."/>
            <person name="Haridas S."/>
            <person name="LaButti K.M."/>
            <person name="Lipzen A."/>
            <person name="Martin F.M."/>
            <person name="Barry K."/>
            <person name="Grigoriev I.V."/>
            <person name="Crous P.W."/>
            <person name="Seidl M.F."/>
        </authorList>
    </citation>
    <scope>NUCLEOTIDE SEQUENCE [LARGE SCALE GENOMIC DNA]</scope>
    <source>
        <strain evidence="2 3">CBS 129764</strain>
    </source>
</reference>
<dbReference type="EMBL" id="JBBWUH010000008">
    <property type="protein sequence ID" value="KAK8159248.1"/>
    <property type="molecule type" value="Genomic_DNA"/>
</dbReference>
<feature type="region of interest" description="Disordered" evidence="1">
    <location>
        <begin position="53"/>
        <end position="100"/>
    </location>
</feature>
<comment type="caution">
    <text evidence="2">The sequence shown here is derived from an EMBL/GenBank/DDBJ whole genome shotgun (WGS) entry which is preliminary data.</text>
</comment>